<dbReference type="Proteomes" id="UP001473302">
    <property type="component" value="Unassembled WGS sequence"/>
</dbReference>
<accession>A0ABP9Z3Q5</accession>
<gene>
    <name evidence="1" type="ORF">MFLAVUS_007226</name>
</gene>
<sequence>MHIEAHNLDNCVIVFESRPKDFDLLPKILLHCPDLTSIEFSGKFITAQNIYNRIQNITTAVDYNSDTDTHPLRATLLYSPTITSLAMDNLDKSGSKMKKMSLCRIREDKERAMTDCYPRGSLRFEDSRDDYESGSSKDHELDQLIAGYEDRKKYRSYV</sequence>
<name>A0ABP9Z3Q5_9FUNG</name>
<protein>
    <submittedName>
        <fullName evidence="1">Uncharacterized protein</fullName>
    </submittedName>
</protein>
<comment type="caution">
    <text evidence="1">The sequence shown here is derived from an EMBL/GenBank/DDBJ whole genome shotgun (WGS) entry which is preliminary data.</text>
</comment>
<evidence type="ECO:0000313" key="1">
    <source>
        <dbReference type="EMBL" id="GAA5813739.1"/>
    </source>
</evidence>
<keyword evidence="2" id="KW-1185">Reference proteome</keyword>
<organism evidence="1 2">
    <name type="scientific">Mucor flavus</name>
    <dbReference type="NCBI Taxonomy" id="439312"/>
    <lineage>
        <taxon>Eukaryota</taxon>
        <taxon>Fungi</taxon>
        <taxon>Fungi incertae sedis</taxon>
        <taxon>Mucoromycota</taxon>
        <taxon>Mucoromycotina</taxon>
        <taxon>Mucoromycetes</taxon>
        <taxon>Mucorales</taxon>
        <taxon>Mucorineae</taxon>
        <taxon>Mucoraceae</taxon>
        <taxon>Mucor</taxon>
    </lineage>
</organism>
<reference evidence="1 2" key="1">
    <citation type="submission" date="2024-04" db="EMBL/GenBank/DDBJ databases">
        <title>genome sequences of Mucor flavus KT1a and Helicostylum pulchrum KT1b strains isolated from the surface of a dry-aged beef.</title>
        <authorList>
            <person name="Toyotome T."/>
            <person name="Hosono M."/>
            <person name="Torimaru M."/>
            <person name="Fukuda K."/>
            <person name="Mikami N."/>
        </authorList>
    </citation>
    <scope>NUCLEOTIDE SEQUENCE [LARGE SCALE GENOMIC DNA]</scope>
    <source>
        <strain evidence="1 2">KT1a</strain>
    </source>
</reference>
<evidence type="ECO:0000313" key="2">
    <source>
        <dbReference type="Proteomes" id="UP001473302"/>
    </source>
</evidence>
<proteinExistence type="predicted"/>
<dbReference type="EMBL" id="BAABUK010000018">
    <property type="protein sequence ID" value="GAA5813739.1"/>
    <property type="molecule type" value="Genomic_DNA"/>
</dbReference>